<evidence type="ECO:0000256" key="2">
    <source>
        <dbReference type="ARBA" id="ARBA00022448"/>
    </source>
</evidence>
<dbReference type="InterPro" id="IPR008255">
    <property type="entry name" value="Pyr_nucl-diS_OxRdtase_2_AS"/>
</dbReference>
<dbReference type="InterPro" id="IPR011900">
    <property type="entry name" value="GRX_bact"/>
</dbReference>
<evidence type="ECO:0000313" key="12">
    <source>
        <dbReference type="Proteomes" id="UP001595660"/>
    </source>
</evidence>
<dbReference type="AlphaFoldDB" id="A0ABD5NBU9"/>
<comment type="caution">
    <text evidence="11">The sequence shown here is derived from an EMBL/GenBank/DDBJ whole genome shotgun (WGS) entry which is preliminary data.</text>
</comment>
<organism evidence="11 12">
    <name type="scientific">Halobacterium litoreum</name>
    <dbReference type="NCBI Taxonomy" id="2039234"/>
    <lineage>
        <taxon>Archaea</taxon>
        <taxon>Methanobacteriati</taxon>
        <taxon>Methanobacteriota</taxon>
        <taxon>Stenosarchaea group</taxon>
        <taxon>Halobacteria</taxon>
        <taxon>Halobacteriales</taxon>
        <taxon>Halobacteriaceae</taxon>
        <taxon>Halobacterium</taxon>
    </lineage>
</organism>
<dbReference type="GO" id="GO:0016668">
    <property type="term" value="F:oxidoreductase activity, acting on a sulfur group of donors, NAD(P) as acceptor"/>
    <property type="evidence" value="ECO:0007669"/>
    <property type="project" value="UniProtKB-ARBA"/>
</dbReference>
<evidence type="ECO:0000256" key="6">
    <source>
        <dbReference type="ARBA" id="ARBA00023002"/>
    </source>
</evidence>
<keyword evidence="8" id="KW-0676">Redox-active center</keyword>
<dbReference type="InterPro" id="IPR002109">
    <property type="entry name" value="Glutaredoxin"/>
</dbReference>
<keyword evidence="7" id="KW-1015">Disulfide bond</keyword>
<evidence type="ECO:0000256" key="1">
    <source>
        <dbReference type="ARBA" id="ARBA00007787"/>
    </source>
</evidence>
<gene>
    <name evidence="11" type="ORF">ACFOKC_02825</name>
</gene>
<dbReference type="RefSeq" id="WP_232572202.1">
    <property type="nucleotide sequence ID" value="NZ_CP089466.1"/>
</dbReference>
<dbReference type="SUPFAM" id="SSF51905">
    <property type="entry name" value="FAD/NAD(P)-binding domain"/>
    <property type="match status" value="1"/>
</dbReference>
<dbReference type="Proteomes" id="UP001595660">
    <property type="component" value="Unassembled WGS sequence"/>
</dbReference>
<dbReference type="InterPro" id="IPR050097">
    <property type="entry name" value="Ferredoxin-NADP_redctase_2"/>
</dbReference>
<dbReference type="PROSITE" id="PS51354">
    <property type="entry name" value="GLUTAREDOXIN_2"/>
    <property type="match status" value="1"/>
</dbReference>
<protein>
    <submittedName>
        <fullName evidence="11">FAD-dependent oxidoreductase</fullName>
    </submittedName>
</protein>
<feature type="domain" description="FAD/NAD(P)-binding" evidence="10">
    <location>
        <begin position="103"/>
        <end position="412"/>
    </location>
</feature>
<dbReference type="GeneID" id="69117435"/>
<evidence type="ECO:0000256" key="5">
    <source>
        <dbReference type="ARBA" id="ARBA00022982"/>
    </source>
</evidence>
<evidence type="ECO:0000256" key="7">
    <source>
        <dbReference type="ARBA" id="ARBA00023157"/>
    </source>
</evidence>
<evidence type="ECO:0000256" key="4">
    <source>
        <dbReference type="ARBA" id="ARBA00022827"/>
    </source>
</evidence>
<dbReference type="EMBL" id="JBHRWN010000002">
    <property type="protein sequence ID" value="MFC3476651.1"/>
    <property type="molecule type" value="Genomic_DNA"/>
</dbReference>
<sequence>MSETPRVEIYTKTNCTYCEKAKDLFDAKGVDYETYNVTGDEELFAEMKERANGRETAPEVFIDDEFIGGWDDTHELDQTGELDEKLGLVTDGGEPDDVVEHRELVVVGTGIAALTAGIYAARSNNDPLLFEGDEPGGQLTLTTEVENYPGFPEGLSGPELINNMKEQAKRFGAEVEHGVVEHVDESQRPFRVELANGDVYTADAVIAASGASARTLGIPGEDELMGYGVSTCATCDGAFFRGEDMVVVGGGDAAAEEADFLTKFADTVYLVHRRDELRAEDYWADRIQQKVEDGDIEVLWNTEATEVHGTAEDGVDHVSLVRHPEGHPTAKLDDEDTEEFTLDVGAFFVAIGHTPNTGYLEDTGVELDDDGYIITHGGRGGDQTATDVEGIFGAGDVVDYHYQQAVTAAGMGSKAAIDADEYLGSEAATAADEGGETAAADD</sequence>
<evidence type="ECO:0000256" key="8">
    <source>
        <dbReference type="ARBA" id="ARBA00023284"/>
    </source>
</evidence>
<dbReference type="SUPFAM" id="SSF52833">
    <property type="entry name" value="Thioredoxin-like"/>
    <property type="match status" value="1"/>
</dbReference>
<keyword evidence="6" id="KW-0560">Oxidoreductase</keyword>
<keyword evidence="4" id="KW-0274">FAD</keyword>
<proteinExistence type="inferred from homology"/>
<keyword evidence="3" id="KW-0285">Flavoprotein</keyword>
<feature type="domain" description="Glutaredoxin" evidence="9">
    <location>
        <begin position="7"/>
        <end position="67"/>
    </location>
</feature>
<reference evidence="11 12" key="1">
    <citation type="journal article" date="2019" name="Int. J. Syst. Evol. Microbiol.">
        <title>The Global Catalogue of Microorganisms (GCM) 10K type strain sequencing project: providing services to taxonomists for standard genome sequencing and annotation.</title>
        <authorList>
            <consortium name="The Broad Institute Genomics Platform"/>
            <consortium name="The Broad Institute Genome Sequencing Center for Infectious Disease"/>
            <person name="Wu L."/>
            <person name="Ma J."/>
        </authorList>
    </citation>
    <scope>NUCLEOTIDE SEQUENCE [LARGE SCALE GENOMIC DNA]</scope>
    <source>
        <strain evidence="11 12">CGMCC 1.12562</strain>
    </source>
</reference>
<dbReference type="PROSITE" id="PS00573">
    <property type="entry name" value="PYRIDINE_REDOX_2"/>
    <property type="match status" value="1"/>
</dbReference>
<name>A0ABD5NBU9_9EURY</name>
<keyword evidence="12" id="KW-1185">Reference proteome</keyword>
<dbReference type="InterPro" id="IPR036249">
    <property type="entry name" value="Thioredoxin-like_sf"/>
</dbReference>
<dbReference type="Gene3D" id="3.40.30.10">
    <property type="entry name" value="Glutaredoxin"/>
    <property type="match status" value="1"/>
</dbReference>
<comment type="similarity">
    <text evidence="1">Belongs to the glutaredoxin family.</text>
</comment>
<accession>A0ABD5NBU9</accession>
<dbReference type="PRINTS" id="PR00368">
    <property type="entry name" value="FADPNR"/>
</dbReference>
<dbReference type="InterPro" id="IPR036188">
    <property type="entry name" value="FAD/NAD-bd_sf"/>
</dbReference>
<evidence type="ECO:0000259" key="10">
    <source>
        <dbReference type="Pfam" id="PF07992"/>
    </source>
</evidence>
<keyword evidence="2" id="KW-0813">Transport</keyword>
<dbReference type="InterPro" id="IPR023753">
    <property type="entry name" value="FAD/NAD-binding_dom"/>
</dbReference>
<dbReference type="PRINTS" id="PR00469">
    <property type="entry name" value="PNDRDTASEII"/>
</dbReference>
<dbReference type="PANTHER" id="PTHR48105">
    <property type="entry name" value="THIOREDOXIN REDUCTASE 1-RELATED-RELATED"/>
    <property type="match status" value="1"/>
</dbReference>
<dbReference type="CDD" id="cd03418">
    <property type="entry name" value="GRX_GRXb_1_3_like"/>
    <property type="match status" value="1"/>
</dbReference>
<dbReference type="Pfam" id="PF00462">
    <property type="entry name" value="Glutaredoxin"/>
    <property type="match status" value="1"/>
</dbReference>
<evidence type="ECO:0000313" key="11">
    <source>
        <dbReference type="EMBL" id="MFC3476651.1"/>
    </source>
</evidence>
<keyword evidence="5" id="KW-0249">Electron transport</keyword>
<evidence type="ECO:0000259" key="9">
    <source>
        <dbReference type="Pfam" id="PF00462"/>
    </source>
</evidence>
<dbReference type="Gene3D" id="3.50.50.60">
    <property type="entry name" value="FAD/NAD(P)-binding domain"/>
    <property type="match status" value="2"/>
</dbReference>
<evidence type="ECO:0000256" key="3">
    <source>
        <dbReference type="ARBA" id="ARBA00022630"/>
    </source>
</evidence>
<dbReference type="Pfam" id="PF07992">
    <property type="entry name" value="Pyr_redox_2"/>
    <property type="match status" value="1"/>
</dbReference>